<evidence type="ECO:0008006" key="6">
    <source>
        <dbReference type="Google" id="ProtNLM"/>
    </source>
</evidence>
<dbReference type="PANTHER" id="PTHR12925">
    <property type="entry name" value="HIKESHI FAMILY MEMBER"/>
    <property type="match status" value="1"/>
</dbReference>
<reference evidence="4 5" key="1">
    <citation type="submission" date="2024-01" db="EMBL/GenBank/DDBJ databases">
        <title>The genome of the rayed Mediterranean limpet Patella caerulea (Linnaeus, 1758).</title>
        <authorList>
            <person name="Anh-Thu Weber A."/>
            <person name="Halstead-Nussloch G."/>
        </authorList>
    </citation>
    <scope>NUCLEOTIDE SEQUENCE [LARGE SCALE GENOMIC DNA]</scope>
    <source>
        <strain evidence="4">AATW-2023a</strain>
        <tissue evidence="4">Whole specimen</tissue>
    </source>
</reference>
<protein>
    <recommendedName>
        <fullName evidence="6">Hikeshi-like domain-containing protein</fullName>
    </recommendedName>
</protein>
<comment type="similarity">
    <text evidence="1">Belongs to the OPI10 family.</text>
</comment>
<dbReference type="GO" id="GO:0061608">
    <property type="term" value="F:nuclear import signal receptor activity"/>
    <property type="evidence" value="ECO:0007669"/>
    <property type="project" value="TreeGrafter"/>
</dbReference>
<dbReference type="GO" id="GO:0006606">
    <property type="term" value="P:protein import into nucleus"/>
    <property type="evidence" value="ECO:0007669"/>
    <property type="project" value="TreeGrafter"/>
</dbReference>
<dbReference type="GO" id="GO:0005634">
    <property type="term" value="C:nucleus"/>
    <property type="evidence" value="ECO:0007669"/>
    <property type="project" value="TreeGrafter"/>
</dbReference>
<organism evidence="4 5">
    <name type="scientific">Patella caerulea</name>
    <name type="common">Rayed Mediterranean limpet</name>
    <dbReference type="NCBI Taxonomy" id="87958"/>
    <lineage>
        <taxon>Eukaryota</taxon>
        <taxon>Metazoa</taxon>
        <taxon>Spiralia</taxon>
        <taxon>Lophotrochozoa</taxon>
        <taxon>Mollusca</taxon>
        <taxon>Gastropoda</taxon>
        <taxon>Patellogastropoda</taxon>
        <taxon>Patelloidea</taxon>
        <taxon>Patellidae</taxon>
        <taxon>Patella</taxon>
    </lineage>
</organism>
<comment type="caution">
    <text evidence="4">The sequence shown here is derived from an EMBL/GenBank/DDBJ whole genome shotgun (WGS) entry which is preliminary data.</text>
</comment>
<feature type="domain" description="Hikeshi-like N-terminal" evidence="2">
    <location>
        <begin position="6"/>
        <end position="127"/>
    </location>
</feature>
<dbReference type="EMBL" id="JAZGQO010000002">
    <property type="protein sequence ID" value="KAK6191412.1"/>
    <property type="molecule type" value="Genomic_DNA"/>
</dbReference>
<dbReference type="GO" id="GO:0030544">
    <property type="term" value="F:Hsp70 protein binding"/>
    <property type="evidence" value="ECO:0007669"/>
    <property type="project" value="TreeGrafter"/>
</dbReference>
<sequence>MFGVLVSGRLVQTDCQQVGETQFLFNIPDADNINHIVVFMTGQTPFPTDLGGAVYFSWPNASGTSWILLGHITNNKPSAIFKITKLKESSNDVLHPFSSLSVGPTHVAQIGISIEPIVQLAQQTPESISTPLSVKSFSEFAPKMLENFYNFASSFAIQQSQMTPNPTETYVPLSTLHKWFETYQRRLEKNPDFWKQ</sequence>
<dbReference type="AlphaFoldDB" id="A0AAN8K9X9"/>
<evidence type="ECO:0000313" key="5">
    <source>
        <dbReference type="Proteomes" id="UP001347796"/>
    </source>
</evidence>
<dbReference type="Proteomes" id="UP001347796">
    <property type="component" value="Unassembled WGS sequence"/>
</dbReference>
<dbReference type="InterPro" id="IPR048364">
    <property type="entry name" value="Hikeshi-like_C"/>
</dbReference>
<dbReference type="InterPro" id="IPR008493">
    <property type="entry name" value="Hikeshi-like_N"/>
</dbReference>
<gene>
    <name evidence="4" type="ORF">SNE40_003107</name>
</gene>
<dbReference type="Pfam" id="PF21057">
    <property type="entry name" value="Hikeshi-like_C"/>
    <property type="match status" value="1"/>
</dbReference>
<feature type="domain" description="Hikeshi-like C-terminal" evidence="3">
    <location>
        <begin position="136"/>
        <end position="196"/>
    </location>
</feature>
<accession>A0AAN8K9X9</accession>
<evidence type="ECO:0000259" key="3">
    <source>
        <dbReference type="Pfam" id="PF21057"/>
    </source>
</evidence>
<dbReference type="PANTHER" id="PTHR12925:SF0">
    <property type="entry name" value="PROTEIN HIKESHI"/>
    <property type="match status" value="1"/>
</dbReference>
<proteinExistence type="inferred from homology"/>
<dbReference type="GO" id="GO:0005829">
    <property type="term" value="C:cytosol"/>
    <property type="evidence" value="ECO:0007669"/>
    <property type="project" value="TreeGrafter"/>
</dbReference>
<name>A0AAN8K9X9_PATCE</name>
<evidence type="ECO:0000259" key="2">
    <source>
        <dbReference type="Pfam" id="PF05603"/>
    </source>
</evidence>
<keyword evidence="5" id="KW-1185">Reference proteome</keyword>
<evidence type="ECO:0000313" key="4">
    <source>
        <dbReference type="EMBL" id="KAK6191412.1"/>
    </source>
</evidence>
<dbReference type="Pfam" id="PF05603">
    <property type="entry name" value="Hikeshi-like_N"/>
    <property type="match status" value="1"/>
</dbReference>
<dbReference type="InterPro" id="IPR031318">
    <property type="entry name" value="OPI10"/>
</dbReference>
<evidence type="ECO:0000256" key="1">
    <source>
        <dbReference type="ARBA" id="ARBA00006623"/>
    </source>
</evidence>